<feature type="region of interest" description="Disordered" evidence="1">
    <location>
        <begin position="279"/>
        <end position="344"/>
    </location>
</feature>
<evidence type="ECO:0000313" key="3">
    <source>
        <dbReference type="Proteomes" id="UP000218334"/>
    </source>
</evidence>
<proteinExistence type="predicted"/>
<dbReference type="Proteomes" id="UP000218334">
    <property type="component" value="Unassembled WGS sequence"/>
</dbReference>
<protein>
    <submittedName>
        <fullName evidence="2">Uncharacterized protein</fullName>
    </submittedName>
</protein>
<name>A0A2H3BEA8_9AGAR</name>
<accession>A0A2H3BEA8</accession>
<feature type="compositionally biased region" description="Low complexity" evidence="1">
    <location>
        <begin position="301"/>
        <end position="318"/>
    </location>
</feature>
<organism evidence="2 3">
    <name type="scientific">Armillaria solidipes</name>
    <dbReference type="NCBI Taxonomy" id="1076256"/>
    <lineage>
        <taxon>Eukaryota</taxon>
        <taxon>Fungi</taxon>
        <taxon>Dikarya</taxon>
        <taxon>Basidiomycota</taxon>
        <taxon>Agaricomycotina</taxon>
        <taxon>Agaricomycetes</taxon>
        <taxon>Agaricomycetidae</taxon>
        <taxon>Agaricales</taxon>
        <taxon>Marasmiineae</taxon>
        <taxon>Physalacriaceae</taxon>
        <taxon>Armillaria</taxon>
    </lineage>
</organism>
<dbReference type="EMBL" id="KZ293434">
    <property type="protein sequence ID" value="PBK68000.1"/>
    <property type="molecule type" value="Genomic_DNA"/>
</dbReference>
<dbReference type="AlphaFoldDB" id="A0A2H3BEA8"/>
<feature type="compositionally biased region" description="Polar residues" evidence="1">
    <location>
        <begin position="319"/>
        <end position="342"/>
    </location>
</feature>
<evidence type="ECO:0000256" key="1">
    <source>
        <dbReference type="SAM" id="MobiDB-lite"/>
    </source>
</evidence>
<keyword evidence="3" id="KW-1185">Reference proteome</keyword>
<gene>
    <name evidence="2" type="ORF">ARMSODRAFT_976284</name>
</gene>
<evidence type="ECO:0000313" key="2">
    <source>
        <dbReference type="EMBL" id="PBK68000.1"/>
    </source>
</evidence>
<reference evidence="3" key="1">
    <citation type="journal article" date="2017" name="Nat. Ecol. Evol.">
        <title>Genome expansion and lineage-specific genetic innovations in the forest pathogenic fungi Armillaria.</title>
        <authorList>
            <person name="Sipos G."/>
            <person name="Prasanna A.N."/>
            <person name="Walter M.C."/>
            <person name="O'Connor E."/>
            <person name="Balint B."/>
            <person name="Krizsan K."/>
            <person name="Kiss B."/>
            <person name="Hess J."/>
            <person name="Varga T."/>
            <person name="Slot J."/>
            <person name="Riley R."/>
            <person name="Boka B."/>
            <person name="Rigling D."/>
            <person name="Barry K."/>
            <person name="Lee J."/>
            <person name="Mihaltcheva S."/>
            <person name="LaButti K."/>
            <person name="Lipzen A."/>
            <person name="Waldron R."/>
            <person name="Moloney N.M."/>
            <person name="Sperisen C."/>
            <person name="Kredics L."/>
            <person name="Vagvoelgyi C."/>
            <person name="Patrignani A."/>
            <person name="Fitzpatrick D."/>
            <person name="Nagy I."/>
            <person name="Doyle S."/>
            <person name="Anderson J.B."/>
            <person name="Grigoriev I.V."/>
            <person name="Gueldener U."/>
            <person name="Muensterkoetter M."/>
            <person name="Nagy L.G."/>
        </authorList>
    </citation>
    <scope>NUCLEOTIDE SEQUENCE [LARGE SCALE GENOMIC DNA]</scope>
    <source>
        <strain evidence="3">28-4</strain>
    </source>
</reference>
<sequence length="367" mass="40653">MSSLVLYPNTLHSDYLGQWRSYPRFIVNGNYLDLVSKQSAAPAEMRGDPPNSPLEHKCSFIKDGKPCRWSFNRRYDRDRHERSHLKGAARVEHLHYCPLGTGCPMKFKTSSWPTFARTSRLSTHGIYTTSRDIKHLICQVCRPFVLTADPVAFAQHQAEKHGCPQSTPLPRIVSIPTTPASSSPALSRSTTPVRIALVPLTTLLRALPTPTTPRPPPCSFIVHTKPPRSESPDLEALLPPCRGDWYVVPKPYRKSHSSIIPMLRDFLRDKCGIELTQCRPPTSCHLPSPPTSSSESKLMRSGSPSSSLSASGFSPPISQATTSATTLQWPGSVSTPNPMSDTEYSRFRFAGRNVVSTRLDSQVLPTP</sequence>